<dbReference type="HOGENOM" id="CLU_891945_0_0_1"/>
<gene>
    <name evidence="3" type="ORF">A1Q2_07634</name>
</gene>
<reference evidence="3 4" key="1">
    <citation type="journal article" date="2012" name="Eukaryot. Cell">
        <title>Genome sequence of the Trichosporon asahii environmental strain CBS 8904.</title>
        <authorList>
            <person name="Yang R.Y."/>
            <person name="Li H.T."/>
            <person name="Zhu H."/>
            <person name="Zhou G.P."/>
            <person name="Wang M."/>
            <person name="Wang L."/>
        </authorList>
    </citation>
    <scope>NUCLEOTIDE SEQUENCE [LARGE SCALE GENOMIC DNA]</scope>
    <source>
        <strain evidence="3 4">CBS 8904</strain>
    </source>
</reference>
<accession>K1W8Z5</accession>
<keyword evidence="4" id="KW-1185">Reference proteome</keyword>
<protein>
    <submittedName>
        <fullName evidence="3">Uncharacterized protein</fullName>
    </submittedName>
</protein>
<dbReference type="AlphaFoldDB" id="K1W8Z5"/>
<feature type="region of interest" description="Disordered" evidence="1">
    <location>
        <begin position="85"/>
        <end position="114"/>
    </location>
</feature>
<keyword evidence="2" id="KW-0472">Membrane</keyword>
<evidence type="ECO:0000313" key="3">
    <source>
        <dbReference type="EMBL" id="EKC98088.1"/>
    </source>
</evidence>
<keyword evidence="2" id="KW-0812">Transmembrane</keyword>
<dbReference type="EMBL" id="AMBO01000398">
    <property type="protein sequence ID" value="EKC98088.1"/>
    <property type="molecule type" value="Genomic_DNA"/>
</dbReference>
<feature type="transmembrane region" description="Helical" evidence="2">
    <location>
        <begin position="148"/>
        <end position="170"/>
    </location>
</feature>
<comment type="caution">
    <text evidence="3">The sequence shown here is derived from an EMBL/GenBank/DDBJ whole genome shotgun (WGS) entry which is preliminary data.</text>
</comment>
<organism evidence="3 4">
    <name type="scientific">Trichosporon asahii var. asahii (strain CBS 8904)</name>
    <name type="common">Yeast</name>
    <dbReference type="NCBI Taxonomy" id="1220162"/>
    <lineage>
        <taxon>Eukaryota</taxon>
        <taxon>Fungi</taxon>
        <taxon>Dikarya</taxon>
        <taxon>Basidiomycota</taxon>
        <taxon>Agaricomycotina</taxon>
        <taxon>Tremellomycetes</taxon>
        <taxon>Trichosporonales</taxon>
        <taxon>Trichosporonaceae</taxon>
        <taxon>Trichosporon</taxon>
    </lineage>
</organism>
<evidence type="ECO:0000256" key="1">
    <source>
        <dbReference type="SAM" id="MobiDB-lite"/>
    </source>
</evidence>
<evidence type="ECO:0000256" key="2">
    <source>
        <dbReference type="SAM" id="Phobius"/>
    </source>
</evidence>
<keyword evidence="2" id="KW-1133">Transmembrane helix</keyword>
<dbReference type="InParanoid" id="K1W8Z5"/>
<name>K1W8Z5_TRIAC</name>
<proteinExistence type="predicted"/>
<sequence length="312" mass="32818">MNVHASAVTSHSPPLAPESVTDSFDLRYSHDIVAHSLSSTTSTPLTSLFTFEHPDLAADSMLTGPSLGPSAASPSLHRRRSFTLPSSLRSTRSRSRSGSAPPPSSMFSSSSSTVFRSRPDDAVMDLLGAVGWKLLSWGWLLLRFTIRLLINTAWVAAIAVPTVFLASTYLKIAARLRAVDEHAAFLLLNVIALQQLRTALFGSISKGVSELEAQNSCATVEYELTPDRAARRVIAGALFGVFAKGAWGEASLVYGAGPHVIGIGGHGRGGAVTIKGIVECGGSGAAERRSERGEDCARGFAGVGRGEAVSVE</sequence>
<evidence type="ECO:0000313" key="4">
    <source>
        <dbReference type="Proteomes" id="UP000006757"/>
    </source>
</evidence>
<dbReference type="Proteomes" id="UP000006757">
    <property type="component" value="Unassembled WGS sequence"/>
</dbReference>